<dbReference type="SMART" id="SM00490">
    <property type="entry name" value="HELICc"/>
    <property type="match status" value="1"/>
</dbReference>
<evidence type="ECO:0000256" key="8">
    <source>
        <dbReference type="ARBA" id="ARBA00022801"/>
    </source>
</evidence>
<evidence type="ECO:0000256" key="6">
    <source>
        <dbReference type="ARBA" id="ARBA00022552"/>
    </source>
</evidence>
<dbReference type="InterPro" id="IPR014001">
    <property type="entry name" value="Helicase_ATP-bd"/>
</dbReference>
<feature type="region of interest" description="Disordered" evidence="13">
    <location>
        <begin position="667"/>
        <end position="691"/>
    </location>
</feature>
<dbReference type="GO" id="GO:0005524">
    <property type="term" value="F:ATP binding"/>
    <property type="evidence" value="ECO:0007669"/>
    <property type="project" value="UniProtKB-KW"/>
</dbReference>
<dbReference type="Gene3D" id="3.40.50.300">
    <property type="entry name" value="P-loop containing nucleotide triphosphate hydrolases"/>
    <property type="match status" value="2"/>
</dbReference>
<comment type="similarity">
    <text evidence="3">Belongs to the DEAD box helicase family. DDX5/DBP2 subfamily.</text>
</comment>
<evidence type="ECO:0000256" key="4">
    <source>
        <dbReference type="ARBA" id="ARBA00012552"/>
    </source>
</evidence>
<keyword evidence="6" id="KW-0698">rRNA processing</keyword>
<dbReference type="InterPro" id="IPR044742">
    <property type="entry name" value="DEAD/DEAH_RhlB"/>
</dbReference>
<dbReference type="SUPFAM" id="SSF52540">
    <property type="entry name" value="P-loop containing nucleoside triphosphate hydrolases"/>
    <property type="match status" value="2"/>
</dbReference>
<dbReference type="Pfam" id="PF01237">
    <property type="entry name" value="Oxysterol_BP"/>
    <property type="match status" value="1"/>
</dbReference>
<evidence type="ECO:0000313" key="16">
    <source>
        <dbReference type="EMBL" id="KAG5638182.1"/>
    </source>
</evidence>
<reference evidence="16" key="1">
    <citation type="submission" date="2021-02" db="EMBL/GenBank/DDBJ databases">
        <authorList>
            <person name="Nieuwenhuis M."/>
            <person name="Van De Peppel L.J.J."/>
        </authorList>
    </citation>
    <scope>NUCLEOTIDE SEQUENCE</scope>
    <source>
        <strain evidence="16">D49</strain>
    </source>
</reference>
<dbReference type="InterPro" id="IPR037239">
    <property type="entry name" value="OSBP_sf"/>
</dbReference>
<dbReference type="AlphaFoldDB" id="A0A9P7FZW1"/>
<dbReference type="InterPro" id="IPR027417">
    <property type="entry name" value="P-loop_NTPase"/>
</dbReference>
<keyword evidence="5" id="KW-0690">Ribosome biogenesis</keyword>
<comment type="function">
    <text evidence="12">ATP-dependent RNA helicase required for 60S ribosomal subunit synthesis. Involved in efficient pre-rRNA processing, predominantly at site A3, which is necessary for the normal formation of 25S and 5.8S rRNAs.</text>
</comment>
<evidence type="ECO:0000256" key="11">
    <source>
        <dbReference type="ARBA" id="ARBA00023242"/>
    </source>
</evidence>
<evidence type="ECO:0000256" key="9">
    <source>
        <dbReference type="ARBA" id="ARBA00022806"/>
    </source>
</evidence>
<name>A0A9P7FZW1_9AGAR</name>
<keyword evidence="8" id="KW-0378">Hydrolase</keyword>
<evidence type="ECO:0000256" key="13">
    <source>
        <dbReference type="SAM" id="MobiDB-lite"/>
    </source>
</evidence>
<feature type="region of interest" description="Disordered" evidence="13">
    <location>
        <begin position="1"/>
        <end position="191"/>
    </location>
</feature>
<dbReference type="PROSITE" id="PS51194">
    <property type="entry name" value="HELICASE_CTER"/>
    <property type="match status" value="1"/>
</dbReference>
<evidence type="ECO:0000256" key="5">
    <source>
        <dbReference type="ARBA" id="ARBA00022517"/>
    </source>
</evidence>
<evidence type="ECO:0000256" key="1">
    <source>
        <dbReference type="ARBA" id="ARBA00004604"/>
    </source>
</evidence>
<feature type="compositionally biased region" description="Low complexity" evidence="13">
    <location>
        <begin position="159"/>
        <end position="181"/>
    </location>
</feature>
<keyword evidence="17" id="KW-1185">Reference proteome</keyword>
<keyword evidence="11" id="KW-0539">Nucleus</keyword>
<dbReference type="Pfam" id="PF00270">
    <property type="entry name" value="DEAD"/>
    <property type="match status" value="1"/>
</dbReference>
<dbReference type="GO" id="GO:0008289">
    <property type="term" value="F:lipid binding"/>
    <property type="evidence" value="ECO:0007669"/>
    <property type="project" value="InterPro"/>
</dbReference>
<dbReference type="InterPro" id="IPR001650">
    <property type="entry name" value="Helicase_C-like"/>
</dbReference>
<evidence type="ECO:0000256" key="2">
    <source>
        <dbReference type="ARBA" id="ARBA00008842"/>
    </source>
</evidence>
<feature type="domain" description="Helicase C-terminal" evidence="15">
    <location>
        <begin position="464"/>
        <end position="628"/>
    </location>
</feature>
<organism evidence="16 17">
    <name type="scientific">Sphagnurus paluster</name>
    <dbReference type="NCBI Taxonomy" id="117069"/>
    <lineage>
        <taxon>Eukaryota</taxon>
        <taxon>Fungi</taxon>
        <taxon>Dikarya</taxon>
        <taxon>Basidiomycota</taxon>
        <taxon>Agaricomycotina</taxon>
        <taxon>Agaricomycetes</taxon>
        <taxon>Agaricomycetidae</taxon>
        <taxon>Agaricales</taxon>
        <taxon>Tricholomatineae</taxon>
        <taxon>Lyophyllaceae</taxon>
        <taxon>Sphagnurus</taxon>
    </lineage>
</organism>
<sequence>MSKDIASTQNEVKRTKKSKSKDRKSRDAGGDDGIVRAVAVEIPMDVDDEEKPKDAEKKEKKRLKKERKAAEAAATSMDNSEVASEERVEKIKKKKKNKGTELDIEAVVEVDTTAAELPIMSTEEKKKKRKRDANDEKALEPSAATSESKKDKKKRKKGTSTTGESSTSPTTSEELTPSTSKRASPTPTASAAEVKAFLDKHSITIHTPDDTPPTVPVLSFAQLDIPSELQASFNGFKEPSPIQACTWPPALKGLDVVGIAETGSGKTLAFGIPALSRLITNPQTSSRQGTSTVSVLVVAPTRELAIQTHDTLSAIGKPFGIASVAVFGGVPKDPQVRMLKNANKGQDGLTTRIIVGTPGRILDLMQEGVCDLSNVDYLVLDEADRMLDKGFENDIRNIISSTKPAAERQTMMFSATWPEAVRRLASTFQKNPVRVTVGSDDLTANSRVEQSVEVFEDSRSKDSRLLALLRSLAHKKTSTTGATESRILVFALYKKEASRVEDMLRRQGYSVGALHGDMTQNARMETLEKFKNGTTGLMVATDVAARGLDIPNVGADWTHRQVRSGSSMAVTKTVLFAGRGGKSGKSITFFTGDAHERSLAGELARVLREGGFDYEGLKRFPMTIKKKEHSAYGAFFRDDIPVPKGPTKIPLLEMMGLFSQAGSHFRAATAPKPRGSLEDDRVPSDTESDDASILDENEGSIISSLISQLRAEKCNDPEERFIRVLQYYLAGWHIKPKGVKKPYNPVLGEFFRCRYDYPDGSQGFYIAEQENRVSILGELRPKSKFLGNSVSTTMEGENRVTLLGVPSDGEYVITMPNMYARGILFGKMVLELGDTCTAKNEKNGVFCDLEFKTKAREVSGRWSHVMDFKSTKSGAKRVLFDAVKDGQNVSPKWVPPEDEQEPNESRRLWQDLTTAIAHKDMEAATDAKSAVEDAQRERRRHMEENGQKHEPRFFKFENGRWTVKLNVPSDPKEATRIVKEWIFNNSSPSTPTTTTMPQAAPTTI</sequence>
<evidence type="ECO:0000256" key="10">
    <source>
        <dbReference type="ARBA" id="ARBA00022840"/>
    </source>
</evidence>
<reference evidence="16" key="2">
    <citation type="submission" date="2021-10" db="EMBL/GenBank/DDBJ databases">
        <title>Phylogenomics reveals ancestral predisposition of the termite-cultivated fungus Termitomyces towards a domesticated lifestyle.</title>
        <authorList>
            <person name="Auxier B."/>
            <person name="Grum-Grzhimaylo A."/>
            <person name="Cardenas M.E."/>
            <person name="Lodge J.D."/>
            <person name="Laessoe T."/>
            <person name="Pedersen O."/>
            <person name="Smith M.E."/>
            <person name="Kuyper T.W."/>
            <person name="Franco-Molano E.A."/>
            <person name="Baroni T.J."/>
            <person name="Aanen D.K."/>
        </authorList>
    </citation>
    <scope>NUCLEOTIDE SEQUENCE</scope>
    <source>
        <strain evidence="16">D49</strain>
    </source>
</reference>
<dbReference type="InterPro" id="IPR000648">
    <property type="entry name" value="Oxysterol-bd"/>
</dbReference>
<dbReference type="SUPFAM" id="SSF144000">
    <property type="entry name" value="Oxysterol-binding protein-like"/>
    <property type="match status" value="1"/>
</dbReference>
<feature type="compositionally biased region" description="Polar residues" evidence="13">
    <location>
        <begin position="1"/>
        <end position="10"/>
    </location>
</feature>
<accession>A0A9P7FZW1</accession>
<evidence type="ECO:0000256" key="12">
    <source>
        <dbReference type="ARBA" id="ARBA00037449"/>
    </source>
</evidence>
<dbReference type="CDD" id="cd18787">
    <property type="entry name" value="SF2_C_DEAD"/>
    <property type="match status" value="1"/>
</dbReference>
<dbReference type="Gene3D" id="2.40.160.120">
    <property type="match status" value="1"/>
</dbReference>
<gene>
    <name evidence="16" type="ORF">H0H81_001384</name>
</gene>
<evidence type="ECO:0000256" key="7">
    <source>
        <dbReference type="ARBA" id="ARBA00022741"/>
    </source>
</evidence>
<feature type="compositionally biased region" description="Basic and acidic residues" evidence="13">
    <location>
        <begin position="675"/>
        <end position="684"/>
    </location>
</feature>
<dbReference type="GO" id="GO:0016787">
    <property type="term" value="F:hydrolase activity"/>
    <property type="evidence" value="ECO:0007669"/>
    <property type="project" value="UniProtKB-KW"/>
</dbReference>
<dbReference type="Gene3D" id="3.30.70.3490">
    <property type="match status" value="1"/>
</dbReference>
<feature type="compositionally biased region" description="Basic residues" evidence="13">
    <location>
        <begin position="14"/>
        <end position="23"/>
    </location>
</feature>
<dbReference type="PROSITE" id="PS51192">
    <property type="entry name" value="HELICASE_ATP_BIND_1"/>
    <property type="match status" value="1"/>
</dbReference>
<evidence type="ECO:0000313" key="17">
    <source>
        <dbReference type="Proteomes" id="UP000717328"/>
    </source>
</evidence>
<dbReference type="EC" id="3.6.4.13" evidence="4"/>
<comment type="similarity">
    <text evidence="2">Belongs to the OSBP family.</text>
</comment>
<dbReference type="InterPro" id="IPR011545">
    <property type="entry name" value="DEAD/DEAH_box_helicase_dom"/>
</dbReference>
<dbReference type="Proteomes" id="UP000717328">
    <property type="component" value="Unassembled WGS sequence"/>
</dbReference>
<dbReference type="SMART" id="SM00487">
    <property type="entry name" value="DEXDc"/>
    <property type="match status" value="1"/>
</dbReference>
<dbReference type="Pfam" id="PF00271">
    <property type="entry name" value="Helicase_C"/>
    <property type="match status" value="1"/>
</dbReference>
<dbReference type="OrthoDB" id="14833at2759"/>
<dbReference type="CDD" id="cd00268">
    <property type="entry name" value="DEADc"/>
    <property type="match status" value="1"/>
</dbReference>
<dbReference type="EMBL" id="JABCKI010005776">
    <property type="protein sequence ID" value="KAG5638182.1"/>
    <property type="molecule type" value="Genomic_DNA"/>
</dbReference>
<dbReference type="InterPro" id="IPR000629">
    <property type="entry name" value="RNA-helicase_DEAD-box_CS"/>
</dbReference>
<dbReference type="PANTHER" id="PTHR47958">
    <property type="entry name" value="ATP-DEPENDENT RNA HELICASE DBP3"/>
    <property type="match status" value="1"/>
</dbReference>
<proteinExistence type="inferred from homology"/>
<feature type="domain" description="Helicase ATP-binding" evidence="14">
    <location>
        <begin position="247"/>
        <end position="435"/>
    </location>
</feature>
<protein>
    <recommendedName>
        <fullName evidence="4">RNA helicase</fullName>
        <ecNumber evidence="4">3.6.4.13</ecNumber>
    </recommendedName>
</protein>
<evidence type="ECO:0000259" key="15">
    <source>
        <dbReference type="PROSITE" id="PS51194"/>
    </source>
</evidence>
<evidence type="ECO:0000256" key="3">
    <source>
        <dbReference type="ARBA" id="ARBA00009334"/>
    </source>
</evidence>
<keyword evidence="10" id="KW-0067">ATP-binding</keyword>
<evidence type="ECO:0000259" key="14">
    <source>
        <dbReference type="PROSITE" id="PS51192"/>
    </source>
</evidence>
<dbReference type="PROSITE" id="PS00039">
    <property type="entry name" value="DEAD_ATP_HELICASE"/>
    <property type="match status" value="1"/>
</dbReference>
<comment type="subcellular location">
    <subcellularLocation>
        <location evidence="1">Nucleus</location>
        <location evidence="1">Nucleolus</location>
    </subcellularLocation>
</comment>
<dbReference type="GO" id="GO:0003676">
    <property type="term" value="F:nucleic acid binding"/>
    <property type="evidence" value="ECO:0007669"/>
    <property type="project" value="InterPro"/>
</dbReference>
<keyword evidence="9" id="KW-0347">Helicase</keyword>
<comment type="caution">
    <text evidence="16">The sequence shown here is derived from an EMBL/GenBank/DDBJ whole genome shotgun (WGS) entry which is preliminary data.</text>
</comment>
<dbReference type="GO" id="GO:0003724">
    <property type="term" value="F:RNA helicase activity"/>
    <property type="evidence" value="ECO:0007669"/>
    <property type="project" value="UniProtKB-EC"/>
</dbReference>
<keyword evidence="7" id="KW-0547">Nucleotide-binding</keyword>